<dbReference type="STRING" id="74557.A0A0A7CMP2"/>
<dbReference type="AlphaFoldDB" id="A0A0A7CMP2"/>
<protein>
    <submittedName>
        <fullName evidence="4">Bifunctional glutathionylspermidine amidase/glutathionylspermidine synthetase</fullName>
    </submittedName>
    <submittedName>
        <fullName evidence="3">Secreted protein</fullName>
    </submittedName>
</protein>
<dbReference type="PANTHER" id="PTHR30094">
    <property type="entry name" value="BIFUNCTIONAL GLUTATHIONYLSPERMIDINE SYNTHETASE/AMIDASE-RELATED"/>
    <property type="match status" value="1"/>
</dbReference>
<dbReference type="OrthoDB" id="299748at2759"/>
<keyword evidence="5" id="KW-1185">Reference proteome</keyword>
<accession>A0A0A7CMP2</accession>
<feature type="signal peptide" evidence="1">
    <location>
        <begin position="1"/>
        <end position="21"/>
    </location>
</feature>
<dbReference type="GO" id="GO:0016874">
    <property type="term" value="F:ligase activity"/>
    <property type="evidence" value="ECO:0007669"/>
    <property type="project" value="TreeGrafter"/>
</dbReference>
<name>A0A0A7CMP2_9STRA</name>
<evidence type="ECO:0000313" key="4">
    <source>
        <dbReference type="EMBL" id="OQR81940.1"/>
    </source>
</evidence>
<feature type="domain" description="Peptidase C51" evidence="2">
    <location>
        <begin position="46"/>
        <end position="187"/>
    </location>
</feature>
<dbReference type="Gene3D" id="3.90.1720.10">
    <property type="entry name" value="endopeptidase domain like (from Nostoc punctiforme)"/>
    <property type="match status" value="1"/>
</dbReference>
<organism evidence="3">
    <name type="scientific">Thraustotheca clavata</name>
    <dbReference type="NCBI Taxonomy" id="74557"/>
    <lineage>
        <taxon>Eukaryota</taxon>
        <taxon>Sar</taxon>
        <taxon>Stramenopiles</taxon>
        <taxon>Oomycota</taxon>
        <taxon>Saprolegniomycetes</taxon>
        <taxon>Saprolegniales</taxon>
        <taxon>Achlyaceae</taxon>
        <taxon>Thraustotheca</taxon>
    </lineage>
</organism>
<evidence type="ECO:0000313" key="3">
    <source>
        <dbReference type="EMBL" id="AIG55748.1"/>
    </source>
</evidence>
<dbReference type="InterPro" id="IPR038765">
    <property type="entry name" value="Papain-like_cys_pep_sf"/>
</dbReference>
<dbReference type="Proteomes" id="UP000243217">
    <property type="component" value="Unassembled WGS sequence"/>
</dbReference>
<dbReference type="InterPro" id="IPR007921">
    <property type="entry name" value="CHAP_dom"/>
</dbReference>
<evidence type="ECO:0000256" key="1">
    <source>
        <dbReference type="SAM" id="SignalP"/>
    </source>
</evidence>
<dbReference type="EMBL" id="KM038287">
    <property type="protein sequence ID" value="AIG55748.1"/>
    <property type="molecule type" value="Genomic_DNA"/>
</dbReference>
<evidence type="ECO:0000313" key="5">
    <source>
        <dbReference type="Proteomes" id="UP000243217"/>
    </source>
</evidence>
<dbReference type="PANTHER" id="PTHR30094:SF0">
    <property type="entry name" value="BIFUNCTIONAL GLUTATHIONYLSPERMIDINE SYNTHETASE_AMIDASE-RELATED"/>
    <property type="match status" value="1"/>
</dbReference>
<dbReference type="PROSITE" id="PS50911">
    <property type="entry name" value="CHAP"/>
    <property type="match status" value="1"/>
</dbReference>
<dbReference type="Pfam" id="PF05257">
    <property type="entry name" value="CHAP"/>
    <property type="match status" value="1"/>
</dbReference>
<dbReference type="InterPro" id="IPR051705">
    <property type="entry name" value="Gsp_Synthetase/Amidase"/>
</dbReference>
<sequence>MLSKAIILCLVCLNIAITVNSEPAPFGTVIGVTNGPTNVYSCNNPPQDDPNYYPEGTDDSNGTYTGIKWQCVELARRYLFINYNLLFDSVDGASDIYNLTTITNAKDNSKVAFKAHAQGSSIPLVIGSLVIYDKVGKYAPWGHVAVVVNVTSDHIDIVEQNVEDTYWKESYSRRLNVTRTASSFTINKYYPEVEIVLGWMTADIHPQC</sequence>
<dbReference type="EMBL" id="JNBS01004867">
    <property type="protein sequence ID" value="OQR81940.1"/>
    <property type="molecule type" value="Genomic_DNA"/>
</dbReference>
<gene>
    <name evidence="4" type="ORF">THRCLA_11274</name>
</gene>
<evidence type="ECO:0000259" key="2">
    <source>
        <dbReference type="PROSITE" id="PS50911"/>
    </source>
</evidence>
<proteinExistence type="predicted"/>
<dbReference type="SUPFAM" id="SSF54001">
    <property type="entry name" value="Cysteine proteinases"/>
    <property type="match status" value="1"/>
</dbReference>
<keyword evidence="1" id="KW-0732">Signal</keyword>
<reference evidence="3 5" key="1">
    <citation type="journal article" date="2014" name="Genome Biol. Evol.">
        <title>The secreted proteins of Achlya hypogyna and Thraustotheca clavata identify the ancestral oomycete secretome and reveal gene acquisitions by horizontal gene transfer.</title>
        <authorList>
            <person name="Misner I."/>
            <person name="Blouin N."/>
            <person name="Leonard G."/>
            <person name="Richards T.A."/>
            <person name="Lane C.E."/>
        </authorList>
    </citation>
    <scope>NUCLEOTIDE SEQUENCE</scope>
    <source>
        <strain evidence="3 5">ATCC 34112</strain>
    </source>
</reference>
<feature type="chain" id="PRO_5002026748" evidence="1">
    <location>
        <begin position="22"/>
        <end position="208"/>
    </location>
</feature>